<evidence type="ECO:0000313" key="3">
    <source>
        <dbReference type="Proteomes" id="UP000281028"/>
    </source>
</evidence>
<organism evidence="2 3">
    <name type="scientific">Chitinophaga solisilvae</name>
    <dbReference type="NCBI Taxonomy" id="1233460"/>
    <lineage>
        <taxon>Bacteria</taxon>
        <taxon>Pseudomonadati</taxon>
        <taxon>Bacteroidota</taxon>
        <taxon>Chitinophagia</taxon>
        <taxon>Chitinophagales</taxon>
        <taxon>Chitinophagaceae</taxon>
        <taxon>Chitinophaga</taxon>
    </lineage>
</organism>
<dbReference type="OrthoDB" id="981722at2"/>
<dbReference type="Pfam" id="PF13568">
    <property type="entry name" value="OMP_b-brl_2"/>
    <property type="match status" value="1"/>
</dbReference>
<dbReference type="Proteomes" id="UP000281028">
    <property type="component" value="Unassembled WGS sequence"/>
</dbReference>
<gene>
    <name evidence="2" type="ORF">ECE50_022150</name>
</gene>
<feature type="domain" description="Outer membrane protein beta-barrel" evidence="1">
    <location>
        <begin position="21"/>
        <end position="206"/>
    </location>
</feature>
<evidence type="ECO:0000313" key="2">
    <source>
        <dbReference type="EMBL" id="NSL89560.1"/>
    </source>
</evidence>
<name>A0A433WG74_9BACT</name>
<reference evidence="2" key="1">
    <citation type="submission" date="2020-05" db="EMBL/GenBank/DDBJ databases">
        <title>Chitinophaga laudate sp. nov., isolated from a tropical peat swamp.</title>
        <authorList>
            <person name="Goh C.B.S."/>
            <person name="Lee M.S."/>
            <person name="Parimannan S."/>
            <person name="Pasbakhsh P."/>
            <person name="Yule C.M."/>
            <person name="Rajandas H."/>
            <person name="Loke S."/>
            <person name="Croft L."/>
            <person name="Tan J.B.L."/>
        </authorList>
    </citation>
    <scope>NUCLEOTIDE SEQUENCE</scope>
    <source>
        <strain evidence="2">Mgbs1</strain>
    </source>
</reference>
<dbReference type="AlphaFoldDB" id="A0A433WG74"/>
<proteinExistence type="predicted"/>
<evidence type="ECO:0000259" key="1">
    <source>
        <dbReference type="Pfam" id="PF13568"/>
    </source>
</evidence>
<accession>A0A433WG74</accession>
<sequence>MKFFTFTCVVAFMAVTTANAQVSLGLRGGYVNSWTDFKQSGNGSNRVNTNSLDGWQAGFYLNVPLLKNLHLQPGLSYITKGTKLETTAGQPSNIFVPGATAIKLKYLELPVNLVYKVPIGIGKLVIGAGPYAAYCVRGDYDLAIYSDGKEVQNSSQRVDFKKDPNVFTTSFRLQRWDAGLNATAGIEFNCYVTVGVNYSLGMMDIDRANAALKNRYFGINIGVLLNREDW</sequence>
<comment type="caution">
    <text evidence="2">The sequence shown here is derived from an EMBL/GenBank/DDBJ whole genome shotgun (WGS) entry which is preliminary data.</text>
</comment>
<protein>
    <submittedName>
        <fullName evidence="2">PorT family protein</fullName>
    </submittedName>
</protein>
<dbReference type="EMBL" id="RIAR02000001">
    <property type="protein sequence ID" value="NSL89560.1"/>
    <property type="molecule type" value="Genomic_DNA"/>
</dbReference>
<dbReference type="InterPro" id="IPR025665">
    <property type="entry name" value="Beta-barrel_OMP_2"/>
</dbReference>
<keyword evidence="3" id="KW-1185">Reference proteome</keyword>